<proteinExistence type="predicted"/>
<accession>A0ABN7RED2</accession>
<evidence type="ECO:0000313" key="3">
    <source>
        <dbReference type="Proteomes" id="UP000679725"/>
    </source>
</evidence>
<evidence type="ECO:0008006" key="4">
    <source>
        <dbReference type="Google" id="ProtNLM"/>
    </source>
</evidence>
<feature type="transmembrane region" description="Helical" evidence="1">
    <location>
        <begin position="298"/>
        <end position="316"/>
    </location>
</feature>
<comment type="caution">
    <text evidence="2">The sequence shown here is derived from an EMBL/GenBank/DDBJ whole genome shotgun (WGS) entry which is preliminary data.</text>
</comment>
<feature type="transmembrane region" description="Helical" evidence="1">
    <location>
        <begin position="60"/>
        <end position="77"/>
    </location>
</feature>
<keyword evidence="1" id="KW-1133">Transmembrane helix</keyword>
<reference evidence="2 3" key="1">
    <citation type="submission" date="2021-04" db="EMBL/GenBank/DDBJ databases">
        <authorList>
            <person name="Rodrigo-Torres L."/>
            <person name="Arahal R. D."/>
            <person name="Lucena T."/>
        </authorList>
    </citation>
    <scope>NUCLEOTIDE SEQUENCE [LARGE SCALE GENOMIC DNA]</scope>
    <source>
        <strain evidence="2 3">CECT 9623</strain>
    </source>
</reference>
<feature type="transmembrane region" description="Helical" evidence="1">
    <location>
        <begin position="196"/>
        <end position="216"/>
    </location>
</feature>
<feature type="transmembrane region" description="Helical" evidence="1">
    <location>
        <begin position="347"/>
        <end position="369"/>
    </location>
</feature>
<gene>
    <name evidence="2" type="ORF">DYBT9623_03931</name>
</gene>
<evidence type="ECO:0000313" key="2">
    <source>
        <dbReference type="EMBL" id="CAG5071990.1"/>
    </source>
</evidence>
<keyword evidence="1" id="KW-0812">Transmembrane</keyword>
<feature type="transmembrane region" description="Helical" evidence="1">
    <location>
        <begin position="228"/>
        <end position="244"/>
    </location>
</feature>
<organism evidence="2 3">
    <name type="scientific">Dyadobacter linearis</name>
    <dbReference type="NCBI Taxonomy" id="2823330"/>
    <lineage>
        <taxon>Bacteria</taxon>
        <taxon>Pseudomonadati</taxon>
        <taxon>Bacteroidota</taxon>
        <taxon>Cytophagia</taxon>
        <taxon>Cytophagales</taxon>
        <taxon>Spirosomataceae</taxon>
        <taxon>Dyadobacter</taxon>
    </lineage>
</organism>
<feature type="transmembrane region" description="Helical" evidence="1">
    <location>
        <begin position="97"/>
        <end position="115"/>
    </location>
</feature>
<dbReference type="EMBL" id="CAJRAU010000006">
    <property type="protein sequence ID" value="CAG5071990.1"/>
    <property type="molecule type" value="Genomic_DNA"/>
</dbReference>
<feature type="transmembrane region" description="Helical" evidence="1">
    <location>
        <begin position="376"/>
        <end position="396"/>
    </location>
</feature>
<dbReference type="Proteomes" id="UP000679725">
    <property type="component" value="Unassembled WGS sequence"/>
</dbReference>
<feature type="transmembrane region" description="Helical" evidence="1">
    <location>
        <begin position="411"/>
        <end position="429"/>
    </location>
</feature>
<name>A0ABN7RED2_9BACT</name>
<protein>
    <recommendedName>
        <fullName evidence="4">Glycosyltransferase RgtA/B/C/D-like domain-containing protein</fullName>
    </recommendedName>
</protein>
<feature type="transmembrane region" description="Helical" evidence="1">
    <location>
        <begin position="30"/>
        <end position="48"/>
    </location>
</feature>
<keyword evidence="1" id="KW-0472">Membrane</keyword>
<sequence length="440" mass="49774">MLILATLLCLAGLLFSTSFLLRKFAGLNSLLNYPCSFALTISLASYLHYLSLLFRIDYRLLLAVPILVTGLTGWLYFKDIKSKSLPPLQAASNLKLLVMAVAALVLTTGFNQYVYRWGDWDAWAIWNLHAKFLFHPEYWTNLFLYTDKLRVTHPDYPLMLPSLIAFIWRGLGTIIPFVPIAIAHLVLLAIPLTVFLALNRFGHLFSAAIALAIFALDTKFINVAGSQYADTLLALFILVTFIIYKETTAGGNAKLLVLLGFFAGSATWVKNEGQLFFVVFSFLFLLQNLRKPVTVLRYVAGALIPLLILLHFKFVLAPANDLVHASRGAELLDLIASPMRYLLIAKYLLLTAFEYYWIVILLSAIVLFNKIPFVRTFPFAVITMVLLGYFAVYLTTPHDLTWHLEASTDRLLHHIYPACIYLMLLKLSATSKSDFWAKWQ</sequence>
<feature type="transmembrane region" description="Helical" evidence="1">
    <location>
        <begin position="256"/>
        <end position="286"/>
    </location>
</feature>
<keyword evidence="3" id="KW-1185">Reference proteome</keyword>
<evidence type="ECO:0000256" key="1">
    <source>
        <dbReference type="SAM" id="Phobius"/>
    </source>
</evidence>
<feature type="transmembrane region" description="Helical" evidence="1">
    <location>
        <begin position="166"/>
        <end position="190"/>
    </location>
</feature>